<evidence type="ECO:0000256" key="2">
    <source>
        <dbReference type="SAM" id="MobiDB-lite"/>
    </source>
</evidence>
<dbReference type="FunFam" id="3.40.50.300:FF:001447">
    <property type="entry name" value="Ras-related protein Rab-1B"/>
    <property type="match status" value="1"/>
</dbReference>
<dbReference type="GO" id="GO:0005525">
    <property type="term" value="F:GTP binding"/>
    <property type="evidence" value="ECO:0007669"/>
    <property type="project" value="InterPro"/>
</dbReference>
<dbReference type="InterPro" id="IPR035445">
    <property type="entry name" value="GYF-like_dom_sf"/>
</dbReference>
<dbReference type="SMART" id="SM00175">
    <property type="entry name" value="RAB"/>
    <property type="match status" value="1"/>
</dbReference>
<reference evidence="4 5" key="1">
    <citation type="journal article" date="2019" name="Sci. Rep.">
        <title>Comparative genomics of chytrid fungi reveal insights into the obligate biotrophic and pathogenic lifestyle of Synchytrium endobioticum.</title>
        <authorList>
            <person name="van de Vossenberg B.T.L.H."/>
            <person name="Warris S."/>
            <person name="Nguyen H.D.T."/>
            <person name="van Gent-Pelzer M.P.E."/>
            <person name="Joly D.L."/>
            <person name="van de Geest H.C."/>
            <person name="Bonants P.J.M."/>
            <person name="Smith D.S."/>
            <person name="Levesque C.A."/>
            <person name="van der Lee T.A.J."/>
        </authorList>
    </citation>
    <scope>NUCLEOTIDE SEQUENCE [LARGE SCALE GENOMIC DNA]</scope>
    <source>
        <strain evidence="4 5">CBS 675.73</strain>
    </source>
</reference>
<dbReference type="SUPFAM" id="SSF55277">
    <property type="entry name" value="GYF domain"/>
    <property type="match status" value="1"/>
</dbReference>
<dbReference type="CDD" id="cd00154">
    <property type="entry name" value="Rab"/>
    <property type="match status" value="1"/>
</dbReference>
<evidence type="ECO:0000313" key="5">
    <source>
        <dbReference type="Proteomes" id="UP000320333"/>
    </source>
</evidence>
<dbReference type="Gene3D" id="3.30.1490.40">
    <property type="match status" value="1"/>
</dbReference>
<sequence length="606" mass="66922">MKRSSTATASNPKKVKFDQGANSFDGGPVEDDEDLEFGKKKRNAIKLGYTDSDDEDDGGFDSDQDSNEGDKDKEKDKADDMFAMEEEGTAKGIKFISKDTLHEKVGAEHDGEEDIAAGGVAIEPFNMNNEMEEGGFDENFNYIRTLDEHAFHDKWLGGISGDEIKRAKVASDRQKARISAMDALEEEDADENSCWKTVLSFMKPKETVAGALKRLGGPKKIPAWKKNQKKKPDSSTAEKEETPEAAEHRKKSLADLITVTDSLTGQYGRYDVMEQTYESLARVLRIANLLDDNWQPGDPVGSTKKSSGSKVMWEYKLSPESDDVHGPFPASQMLSWKENGFWENLESIQVRLVLSNSPLDSVRNFQPFSYVNLASGEVSASRVSCCDLQTTSSVRTLSLRRWIRPTSSFQPPTSVPTETTIGIEFGSQIISVKERRVKLQIWDTAGQESFRSISRAYYRGAIGLTRKESFQHLVTWLEDVKQHGNEEIITILIANKADLADQRQVSREEGEAFAAEHGLLYTEASAKSGENVANSFLAVAASVYETLNLDGRDVASFKDEEVRRLEAHGVKFGPRRIVGVNGSSPVRIQASSNGANSASASNGSCC</sequence>
<feature type="region of interest" description="Disordered" evidence="2">
    <location>
        <begin position="219"/>
        <end position="251"/>
    </location>
</feature>
<dbReference type="Proteomes" id="UP000320333">
    <property type="component" value="Unassembled WGS sequence"/>
</dbReference>
<name>A0A507EXK2_9FUNG</name>
<dbReference type="InterPro" id="IPR001806">
    <property type="entry name" value="Small_GTPase"/>
</dbReference>
<feature type="region of interest" description="Disordered" evidence="2">
    <location>
        <begin position="1"/>
        <end position="79"/>
    </location>
</feature>
<dbReference type="STRING" id="246404.A0A507EXK2"/>
<evidence type="ECO:0000256" key="1">
    <source>
        <dbReference type="ARBA" id="ARBA00006270"/>
    </source>
</evidence>
<dbReference type="Pfam" id="PF00071">
    <property type="entry name" value="Ras"/>
    <property type="match status" value="1"/>
</dbReference>
<dbReference type="NCBIfam" id="TIGR00231">
    <property type="entry name" value="small_GTP"/>
    <property type="match status" value="1"/>
</dbReference>
<comment type="similarity">
    <text evidence="1">Belongs to the small GTPase superfamily. Rab family.</text>
</comment>
<comment type="caution">
    <text evidence="4">The sequence shown here is derived from an EMBL/GenBank/DDBJ whole genome shotgun (WGS) entry which is preliminary data.</text>
</comment>
<gene>
    <name evidence="4" type="ORF">CcCBS67573_g07125</name>
</gene>
<dbReference type="PROSITE" id="PS50829">
    <property type="entry name" value="GYF"/>
    <property type="match status" value="1"/>
</dbReference>
<accession>A0A507EXK2</accession>
<evidence type="ECO:0000313" key="4">
    <source>
        <dbReference type="EMBL" id="TPX68631.1"/>
    </source>
</evidence>
<feature type="compositionally biased region" description="Basic and acidic residues" evidence="2">
    <location>
        <begin position="68"/>
        <end position="79"/>
    </location>
</feature>
<dbReference type="InterPro" id="IPR005225">
    <property type="entry name" value="Small_GTP-bd"/>
</dbReference>
<dbReference type="PANTHER" id="PTHR47979">
    <property type="entry name" value="DRAB11-RELATED"/>
    <property type="match status" value="1"/>
</dbReference>
<dbReference type="InterPro" id="IPR050209">
    <property type="entry name" value="Rab_GTPases_membrane_traffic"/>
</dbReference>
<dbReference type="InterPro" id="IPR027417">
    <property type="entry name" value="P-loop_NTPase"/>
</dbReference>
<dbReference type="EMBL" id="QEAP01000349">
    <property type="protein sequence ID" value="TPX68631.1"/>
    <property type="molecule type" value="Genomic_DNA"/>
</dbReference>
<feature type="compositionally biased region" description="Basic and acidic residues" evidence="2">
    <location>
        <begin position="230"/>
        <end position="247"/>
    </location>
</feature>
<feature type="compositionally biased region" description="Acidic residues" evidence="2">
    <location>
        <begin position="51"/>
        <end position="67"/>
    </location>
</feature>
<dbReference type="AlphaFoldDB" id="A0A507EXK2"/>
<dbReference type="SMART" id="SM00174">
    <property type="entry name" value="RHO"/>
    <property type="match status" value="1"/>
</dbReference>
<protein>
    <recommendedName>
        <fullName evidence="3">GYF domain-containing protein</fullName>
    </recommendedName>
</protein>
<feature type="domain" description="GYF" evidence="3">
    <location>
        <begin position="310"/>
        <end position="369"/>
    </location>
</feature>
<proteinExistence type="inferred from homology"/>
<dbReference type="Gene3D" id="3.40.50.300">
    <property type="entry name" value="P-loop containing nucleotide triphosphate hydrolases"/>
    <property type="match status" value="1"/>
</dbReference>
<dbReference type="Pfam" id="PF02213">
    <property type="entry name" value="GYF"/>
    <property type="match status" value="1"/>
</dbReference>
<dbReference type="PRINTS" id="PR00449">
    <property type="entry name" value="RASTRNSFRMNG"/>
</dbReference>
<keyword evidence="5" id="KW-1185">Reference proteome</keyword>
<evidence type="ECO:0000259" key="3">
    <source>
        <dbReference type="PROSITE" id="PS50829"/>
    </source>
</evidence>
<dbReference type="GO" id="GO:0003924">
    <property type="term" value="F:GTPase activity"/>
    <property type="evidence" value="ECO:0007669"/>
    <property type="project" value="InterPro"/>
</dbReference>
<dbReference type="SUPFAM" id="SSF52540">
    <property type="entry name" value="P-loop containing nucleoside triphosphate hydrolases"/>
    <property type="match status" value="1"/>
</dbReference>
<dbReference type="OrthoDB" id="331341at2759"/>
<dbReference type="PROSITE" id="PS51419">
    <property type="entry name" value="RAB"/>
    <property type="match status" value="1"/>
</dbReference>
<organism evidence="4 5">
    <name type="scientific">Chytriomyces confervae</name>
    <dbReference type="NCBI Taxonomy" id="246404"/>
    <lineage>
        <taxon>Eukaryota</taxon>
        <taxon>Fungi</taxon>
        <taxon>Fungi incertae sedis</taxon>
        <taxon>Chytridiomycota</taxon>
        <taxon>Chytridiomycota incertae sedis</taxon>
        <taxon>Chytridiomycetes</taxon>
        <taxon>Chytridiales</taxon>
        <taxon>Chytriomycetaceae</taxon>
        <taxon>Chytriomyces</taxon>
    </lineage>
</organism>
<dbReference type="InterPro" id="IPR003169">
    <property type="entry name" value="GYF"/>
</dbReference>
<feature type="compositionally biased region" description="Polar residues" evidence="2">
    <location>
        <begin position="1"/>
        <end position="11"/>
    </location>
</feature>
<dbReference type="SMART" id="SM00173">
    <property type="entry name" value="RAS"/>
    <property type="match status" value="1"/>
</dbReference>